<comment type="caution">
    <text evidence="2">The sequence shown here is derived from an EMBL/GenBank/DDBJ whole genome shotgun (WGS) entry which is preliminary data.</text>
</comment>
<dbReference type="InterPro" id="IPR008407">
    <property type="entry name" value="Brnchd-chn_aa_trnsp_AzlD"/>
</dbReference>
<keyword evidence="1" id="KW-0812">Transmembrane</keyword>
<name>A0ABY1HBI5_9GAMM</name>
<dbReference type="GeneID" id="61294384"/>
<dbReference type="EMBL" id="FPLJ01000020">
    <property type="protein sequence ID" value="SGY84554.1"/>
    <property type="molecule type" value="Genomic_DNA"/>
</dbReference>
<evidence type="ECO:0000313" key="2">
    <source>
        <dbReference type="EMBL" id="SGY84554.1"/>
    </source>
</evidence>
<accession>A0ABY1HBI5</accession>
<feature type="transmembrane region" description="Helical" evidence="1">
    <location>
        <begin position="6"/>
        <end position="23"/>
    </location>
</feature>
<dbReference type="RefSeq" id="WP_244534112.1">
    <property type="nucleotide sequence ID" value="NZ_CAWQZC010000100.1"/>
</dbReference>
<dbReference type="Proteomes" id="UP000182660">
    <property type="component" value="Unassembled WGS sequence"/>
</dbReference>
<protein>
    <submittedName>
        <fullName evidence="2">Membrane protein</fullName>
    </submittedName>
</protein>
<keyword evidence="1" id="KW-1133">Transmembrane helix</keyword>
<sequence length="107" mass="12005">MMDHFGLVLGGMACITFSCRYLFLSRSVSFELSRRIKRALSFTAPAVLTAMWVPIVFLGHQSSEMAFFNSAFLYAGLLTVLLSLKIKNTLAVVFIGMCAFMIFRFTL</sequence>
<dbReference type="Pfam" id="PF05437">
    <property type="entry name" value="AzlD"/>
    <property type="match status" value="1"/>
</dbReference>
<proteinExistence type="predicted"/>
<reference evidence="2 3" key="1">
    <citation type="submission" date="2016-11" db="EMBL/GenBank/DDBJ databases">
        <authorList>
            <person name="Klemetsen T."/>
        </authorList>
    </citation>
    <scope>NUCLEOTIDE SEQUENCE [LARGE SCALE GENOMIC DNA]</scope>
    <source>
        <strain evidence="2">MT 2528</strain>
    </source>
</reference>
<keyword evidence="1" id="KW-0472">Membrane</keyword>
<feature type="transmembrane region" description="Helical" evidence="1">
    <location>
        <begin position="39"/>
        <end position="59"/>
    </location>
</feature>
<evidence type="ECO:0000256" key="1">
    <source>
        <dbReference type="SAM" id="Phobius"/>
    </source>
</evidence>
<evidence type="ECO:0000313" key="3">
    <source>
        <dbReference type="Proteomes" id="UP000182660"/>
    </source>
</evidence>
<gene>
    <name evidence="2" type="ORF">MT2528_0658</name>
</gene>
<keyword evidence="3" id="KW-1185">Reference proteome</keyword>
<organism evidence="2 3">
    <name type="scientific">Moritella viscosa</name>
    <dbReference type="NCBI Taxonomy" id="80854"/>
    <lineage>
        <taxon>Bacteria</taxon>
        <taxon>Pseudomonadati</taxon>
        <taxon>Pseudomonadota</taxon>
        <taxon>Gammaproteobacteria</taxon>
        <taxon>Alteromonadales</taxon>
        <taxon>Moritellaceae</taxon>
        <taxon>Moritella</taxon>
    </lineage>
</organism>